<dbReference type="InterPro" id="IPR009389">
    <property type="entry name" value="DUF1045"/>
</dbReference>
<accession>A0A4R2BJA0</accession>
<name>A0A4R2BJA0_9HYPH</name>
<dbReference type="Pfam" id="PF06299">
    <property type="entry name" value="DUF1045"/>
    <property type="match status" value="1"/>
</dbReference>
<dbReference type="EMBL" id="SLVU01000016">
    <property type="protein sequence ID" value="TCN27016.1"/>
    <property type="molecule type" value="Genomic_DNA"/>
</dbReference>
<dbReference type="SUPFAM" id="SSF55144">
    <property type="entry name" value="LigT-like"/>
    <property type="match status" value="1"/>
</dbReference>
<comment type="caution">
    <text evidence="1">The sequence shown here is derived from an EMBL/GenBank/DDBJ whole genome shotgun (WGS) entry which is preliminary data.</text>
</comment>
<dbReference type="Proteomes" id="UP000295043">
    <property type="component" value="Unassembled WGS sequence"/>
</dbReference>
<dbReference type="NCBIfam" id="TIGR03223">
    <property type="entry name" value="Phn_opern_protn"/>
    <property type="match status" value="1"/>
</dbReference>
<dbReference type="RefSeq" id="WP_132078544.1">
    <property type="nucleotide sequence ID" value="NZ_SLVU01000016.1"/>
</dbReference>
<sequence>MPEPSTPRYAIYYTPAREHPLTGAASAWLGHDPFGRTDITGAARSEADALLTSEPRRYGFHATLKAPFRLREGASVDELEWALSRFASSRPPCPIGSLKIDLLGGFFALAPATPIPALRGFAAQIVEEFDRFRAPMDSPELQRRLQRPLDEVETSHLAQWGYPYVLDRFLFHMTLTDRVPEEGRARTRARLEKVFQPHLSADFRIDTLSLFVQEHRGGNFVVRSQFALKGEGLLKAAISGR</sequence>
<evidence type="ECO:0000313" key="2">
    <source>
        <dbReference type="Proteomes" id="UP000295043"/>
    </source>
</evidence>
<dbReference type="Gene3D" id="3.90.1140.10">
    <property type="entry name" value="Cyclic phosphodiesterase"/>
    <property type="match status" value="1"/>
</dbReference>
<proteinExistence type="predicted"/>
<dbReference type="PIRSF" id="PIRSF033328">
    <property type="entry name" value="Phest_Mll4975"/>
    <property type="match status" value="1"/>
</dbReference>
<gene>
    <name evidence="1" type="ORF">EV184_11690</name>
</gene>
<organism evidence="1 2">
    <name type="scientific">Sinorhizobium americanum</name>
    <dbReference type="NCBI Taxonomy" id="194963"/>
    <lineage>
        <taxon>Bacteria</taxon>
        <taxon>Pseudomonadati</taxon>
        <taxon>Pseudomonadota</taxon>
        <taxon>Alphaproteobacteria</taxon>
        <taxon>Hyphomicrobiales</taxon>
        <taxon>Rhizobiaceae</taxon>
        <taxon>Sinorhizobium/Ensifer group</taxon>
        <taxon>Sinorhizobium</taxon>
    </lineage>
</organism>
<dbReference type="AlphaFoldDB" id="A0A4R2BJA0"/>
<dbReference type="InterPro" id="IPR009097">
    <property type="entry name" value="Cyclic_Pdiesterase"/>
</dbReference>
<reference evidence="1 2" key="1">
    <citation type="submission" date="2019-03" db="EMBL/GenBank/DDBJ databases">
        <title>Genomic Encyclopedia of Type Strains, Phase IV (KMG-V): Genome sequencing to study the core and pangenomes of soil and plant-associated prokaryotes.</title>
        <authorList>
            <person name="Whitman W."/>
        </authorList>
    </citation>
    <scope>NUCLEOTIDE SEQUENCE [LARGE SCALE GENOMIC DNA]</scope>
    <source>
        <strain evidence="1 2">23C40</strain>
    </source>
</reference>
<protein>
    <submittedName>
        <fullName evidence="1">Putative phosphonate metabolism protein</fullName>
    </submittedName>
</protein>
<evidence type="ECO:0000313" key="1">
    <source>
        <dbReference type="EMBL" id="TCN27016.1"/>
    </source>
</evidence>